<dbReference type="EMBL" id="JBEYBF010000026">
    <property type="protein sequence ID" value="MEU1955663.1"/>
    <property type="molecule type" value="Genomic_DNA"/>
</dbReference>
<protein>
    <submittedName>
        <fullName evidence="1">Uncharacterized protein</fullName>
    </submittedName>
</protein>
<organism evidence="1 2">
    <name type="scientific">Nocardia rhamnosiphila</name>
    <dbReference type="NCBI Taxonomy" id="426716"/>
    <lineage>
        <taxon>Bacteria</taxon>
        <taxon>Bacillati</taxon>
        <taxon>Actinomycetota</taxon>
        <taxon>Actinomycetes</taxon>
        <taxon>Mycobacteriales</taxon>
        <taxon>Nocardiaceae</taxon>
        <taxon>Nocardia</taxon>
    </lineage>
</organism>
<evidence type="ECO:0000313" key="2">
    <source>
        <dbReference type="Proteomes" id="UP001550628"/>
    </source>
</evidence>
<reference evidence="1 2" key="1">
    <citation type="submission" date="2024-06" db="EMBL/GenBank/DDBJ databases">
        <title>The Natural Products Discovery Center: Release of the First 8490 Sequenced Strains for Exploring Actinobacteria Biosynthetic Diversity.</title>
        <authorList>
            <person name="Kalkreuter E."/>
            <person name="Kautsar S.A."/>
            <person name="Yang D."/>
            <person name="Bader C.D."/>
            <person name="Teijaro C.N."/>
            <person name="Fluegel L."/>
            <person name="Davis C.M."/>
            <person name="Simpson J.R."/>
            <person name="Lauterbach L."/>
            <person name="Steele A.D."/>
            <person name="Gui C."/>
            <person name="Meng S."/>
            <person name="Li G."/>
            <person name="Viehrig K."/>
            <person name="Ye F."/>
            <person name="Su P."/>
            <person name="Kiefer A.F."/>
            <person name="Nichols A."/>
            <person name="Cepeda A.J."/>
            <person name="Yan W."/>
            <person name="Fan B."/>
            <person name="Jiang Y."/>
            <person name="Adhikari A."/>
            <person name="Zheng C.-J."/>
            <person name="Schuster L."/>
            <person name="Cowan T.M."/>
            <person name="Smanski M.J."/>
            <person name="Chevrette M.G."/>
            <person name="De Carvalho L.P.S."/>
            <person name="Shen B."/>
        </authorList>
    </citation>
    <scope>NUCLEOTIDE SEQUENCE [LARGE SCALE GENOMIC DNA]</scope>
    <source>
        <strain evidence="1 2">NPDC019708</strain>
    </source>
</reference>
<proteinExistence type="predicted"/>
<gene>
    <name evidence="1" type="ORF">ABZ510_27880</name>
</gene>
<keyword evidence="2" id="KW-1185">Reference proteome</keyword>
<dbReference type="Proteomes" id="UP001550628">
    <property type="component" value="Unassembled WGS sequence"/>
</dbReference>
<dbReference type="RefSeq" id="WP_356959679.1">
    <property type="nucleotide sequence ID" value="NZ_JBEYBD010000033.1"/>
</dbReference>
<accession>A0ABV2WXR9</accession>
<evidence type="ECO:0000313" key="1">
    <source>
        <dbReference type="EMBL" id="MEU1955663.1"/>
    </source>
</evidence>
<comment type="caution">
    <text evidence="1">The sequence shown here is derived from an EMBL/GenBank/DDBJ whole genome shotgun (WGS) entry which is preliminary data.</text>
</comment>
<name>A0ABV2WXR9_9NOCA</name>
<sequence>MGATSPAVFLEPGPRLAVGAPMVWASRDVEEPDAVVLRLIPFTPVADVVLGEVAVHWRNVATGASGTVWVHAGTASWVRVGAGPVLATTTSAQTLIAGGGVLAVK</sequence>